<evidence type="ECO:0000259" key="1">
    <source>
        <dbReference type="Pfam" id="PF13406"/>
    </source>
</evidence>
<dbReference type="CDD" id="cd13399">
    <property type="entry name" value="Slt35-like"/>
    <property type="match status" value="1"/>
</dbReference>
<dbReference type="AlphaFoldDB" id="A0A939BTT2"/>
<feature type="domain" description="Transglycosylase SLT" evidence="1">
    <location>
        <begin position="139"/>
        <end position="189"/>
    </location>
</feature>
<dbReference type="SUPFAM" id="SSF53955">
    <property type="entry name" value="Lysozyme-like"/>
    <property type="match status" value="1"/>
</dbReference>
<dbReference type="EMBL" id="JAERTX010000012">
    <property type="protein sequence ID" value="MBM9460974.1"/>
    <property type="molecule type" value="Genomic_DNA"/>
</dbReference>
<dbReference type="PANTHER" id="PTHR30163:SF8">
    <property type="entry name" value="LYTIC MUREIN TRANSGLYCOSYLASE"/>
    <property type="match status" value="1"/>
</dbReference>
<protein>
    <submittedName>
        <fullName evidence="2">Lytic transglycosylase domain-containing protein</fullName>
    </submittedName>
</protein>
<dbReference type="InterPro" id="IPR031304">
    <property type="entry name" value="SLT_2"/>
</dbReference>
<dbReference type="GO" id="GO:0009253">
    <property type="term" value="P:peptidoglycan catabolic process"/>
    <property type="evidence" value="ECO:0007669"/>
    <property type="project" value="TreeGrafter"/>
</dbReference>
<evidence type="ECO:0000313" key="3">
    <source>
        <dbReference type="Proteomes" id="UP000663791"/>
    </source>
</evidence>
<keyword evidence="3" id="KW-1185">Reference proteome</keyword>
<sequence length="226" mass="23159">MAASSEPARPASLNGGVVVVQAEPSAVPAPAAGAGSGATNPYQPAPEWLDATARSTGIPARALSAYAGAQLRLAEEQPGCRVGWNTLAGIGWVESGHSAADETVLGADGRSVPAVRGPALDGTTFAAIRDTDGGALDGDTTWDRAVGPLQFIPSTWERWGADGDGDGTADPDQIDDAALAAARYLCHSGNLSVADTWRRAVFSYNHSDDYVAAVATHANTYASRAR</sequence>
<gene>
    <name evidence="2" type="ORF">JK386_13820</name>
</gene>
<dbReference type="PANTHER" id="PTHR30163">
    <property type="entry name" value="MEMBRANE-BOUND LYTIC MUREIN TRANSGLYCOSYLASE B"/>
    <property type="match status" value="1"/>
</dbReference>
<name>A0A939BTT2_9ACTN</name>
<dbReference type="InterPro" id="IPR043426">
    <property type="entry name" value="MltB-like"/>
</dbReference>
<dbReference type="Proteomes" id="UP000663791">
    <property type="component" value="Unassembled WGS sequence"/>
</dbReference>
<organism evidence="2 3">
    <name type="scientific">Nocardioides faecalis</name>
    <dbReference type="NCBI Taxonomy" id="2803858"/>
    <lineage>
        <taxon>Bacteria</taxon>
        <taxon>Bacillati</taxon>
        <taxon>Actinomycetota</taxon>
        <taxon>Actinomycetes</taxon>
        <taxon>Propionibacteriales</taxon>
        <taxon>Nocardioidaceae</taxon>
        <taxon>Nocardioides</taxon>
    </lineage>
</organism>
<evidence type="ECO:0000313" key="2">
    <source>
        <dbReference type="EMBL" id="MBM9460974.1"/>
    </source>
</evidence>
<proteinExistence type="predicted"/>
<dbReference type="GO" id="GO:0008933">
    <property type="term" value="F:peptidoglycan lytic transglycosylase activity"/>
    <property type="evidence" value="ECO:0007669"/>
    <property type="project" value="TreeGrafter"/>
</dbReference>
<dbReference type="InterPro" id="IPR023346">
    <property type="entry name" value="Lysozyme-like_dom_sf"/>
</dbReference>
<dbReference type="Pfam" id="PF13406">
    <property type="entry name" value="SLT_2"/>
    <property type="match status" value="1"/>
</dbReference>
<dbReference type="Gene3D" id="1.10.530.10">
    <property type="match status" value="1"/>
</dbReference>
<comment type="caution">
    <text evidence="2">The sequence shown here is derived from an EMBL/GenBank/DDBJ whole genome shotgun (WGS) entry which is preliminary data.</text>
</comment>
<accession>A0A939BTT2</accession>
<reference evidence="2" key="1">
    <citation type="submission" date="2021-01" db="EMBL/GenBank/DDBJ databases">
        <title>Novel species in genus Nocardioides.</title>
        <authorList>
            <person name="Zhang G."/>
        </authorList>
    </citation>
    <scope>NUCLEOTIDE SEQUENCE</scope>
    <source>
        <strain evidence="2">Zg-536</strain>
    </source>
</reference>